<sequence>MVRREAARSRTCNGRHLAAQLTLSVAADVRTGAEVQVAVGETGQLRDVDR</sequence>
<evidence type="ECO:0000313" key="1">
    <source>
        <dbReference type="EMBL" id="MFC6870854.1"/>
    </source>
</evidence>
<name>A0ABW2C9W8_9PSEU</name>
<keyword evidence="2" id="KW-1185">Reference proteome</keyword>
<dbReference type="RefSeq" id="WP_345393842.1">
    <property type="nucleotide sequence ID" value="NZ_BAABLA010000020.1"/>
</dbReference>
<dbReference type="EMBL" id="JBHSXX010000001">
    <property type="protein sequence ID" value="MFC6870854.1"/>
    <property type="molecule type" value="Genomic_DNA"/>
</dbReference>
<accession>A0ABW2C9W8</accession>
<gene>
    <name evidence="1" type="ORF">ACFQGD_27365</name>
</gene>
<dbReference type="Proteomes" id="UP001596337">
    <property type="component" value="Unassembled WGS sequence"/>
</dbReference>
<proteinExistence type="predicted"/>
<evidence type="ECO:0000313" key="2">
    <source>
        <dbReference type="Proteomes" id="UP001596337"/>
    </source>
</evidence>
<organism evidence="1 2">
    <name type="scientific">Haloechinothrix salitolerans</name>
    <dbReference type="NCBI Taxonomy" id="926830"/>
    <lineage>
        <taxon>Bacteria</taxon>
        <taxon>Bacillati</taxon>
        <taxon>Actinomycetota</taxon>
        <taxon>Actinomycetes</taxon>
        <taxon>Pseudonocardiales</taxon>
        <taxon>Pseudonocardiaceae</taxon>
        <taxon>Haloechinothrix</taxon>
    </lineage>
</organism>
<protein>
    <submittedName>
        <fullName evidence="1">Uncharacterized protein</fullName>
    </submittedName>
</protein>
<reference evidence="2" key="1">
    <citation type="journal article" date="2019" name="Int. J. Syst. Evol. Microbiol.">
        <title>The Global Catalogue of Microorganisms (GCM) 10K type strain sequencing project: providing services to taxonomists for standard genome sequencing and annotation.</title>
        <authorList>
            <consortium name="The Broad Institute Genomics Platform"/>
            <consortium name="The Broad Institute Genome Sequencing Center for Infectious Disease"/>
            <person name="Wu L."/>
            <person name="Ma J."/>
        </authorList>
    </citation>
    <scope>NUCLEOTIDE SEQUENCE [LARGE SCALE GENOMIC DNA]</scope>
    <source>
        <strain evidence="2">KCTC 32255</strain>
    </source>
</reference>
<comment type="caution">
    <text evidence="1">The sequence shown here is derived from an EMBL/GenBank/DDBJ whole genome shotgun (WGS) entry which is preliminary data.</text>
</comment>